<accession>A0ABW9GAS9</accession>
<gene>
    <name evidence="4" type="ORF">ABUE30_17550</name>
</gene>
<dbReference type="CDD" id="cd05471">
    <property type="entry name" value="pepsin_like"/>
    <property type="match status" value="1"/>
</dbReference>
<evidence type="ECO:0000256" key="2">
    <source>
        <dbReference type="SAM" id="MobiDB-lite"/>
    </source>
</evidence>
<dbReference type="PANTHER" id="PTHR47966">
    <property type="entry name" value="BETA-SITE APP-CLEAVING ENZYME, ISOFORM A-RELATED"/>
    <property type="match status" value="1"/>
</dbReference>
<evidence type="ECO:0000313" key="5">
    <source>
        <dbReference type="Proteomes" id="UP001629953"/>
    </source>
</evidence>
<name>A0ABW9GAS9_9GAMM</name>
<evidence type="ECO:0000259" key="3">
    <source>
        <dbReference type="PROSITE" id="PS51767"/>
    </source>
</evidence>
<dbReference type="RefSeq" id="WP_408625140.1">
    <property type="nucleotide sequence ID" value="NZ_JBEQCT010000012.1"/>
</dbReference>
<feature type="compositionally biased region" description="Basic and acidic residues" evidence="2">
    <location>
        <begin position="1"/>
        <end position="12"/>
    </location>
</feature>
<feature type="domain" description="Peptidase A1" evidence="3">
    <location>
        <begin position="34"/>
        <end position="380"/>
    </location>
</feature>
<dbReference type="Gene3D" id="2.40.70.10">
    <property type="entry name" value="Acid Proteases"/>
    <property type="match status" value="2"/>
</dbReference>
<evidence type="ECO:0000313" key="4">
    <source>
        <dbReference type="EMBL" id="MFM2486840.1"/>
    </source>
</evidence>
<keyword evidence="5" id="KW-1185">Reference proteome</keyword>
<reference evidence="4 5" key="1">
    <citation type="journal article" date="2013" name="Int. J. Syst. Evol. Microbiol.">
        <title>Celerinatantimonas yamalensis sp. nov., a cold-adapted diazotrophic bacterium from a cold permafrost brine.</title>
        <authorList>
            <person name="Shcherbakova V."/>
            <person name="Chuvilskaya N."/>
            <person name="Rivkina E."/>
            <person name="Demidov N."/>
            <person name="Uchaeva V."/>
            <person name="Suetin S."/>
            <person name="Suzina N."/>
            <person name="Gilichinsky D."/>
        </authorList>
    </citation>
    <scope>NUCLEOTIDE SEQUENCE [LARGE SCALE GENOMIC DNA]</scope>
    <source>
        <strain evidence="4 5">C7</strain>
    </source>
</reference>
<feature type="region of interest" description="Disordered" evidence="2">
    <location>
        <begin position="1"/>
        <end position="21"/>
    </location>
</feature>
<dbReference type="SUPFAM" id="SSF50630">
    <property type="entry name" value="Acid proteases"/>
    <property type="match status" value="1"/>
</dbReference>
<dbReference type="PRINTS" id="PR00792">
    <property type="entry name" value="PEPSIN"/>
</dbReference>
<comment type="caution">
    <text evidence="4">The sequence shown here is derived from an EMBL/GenBank/DDBJ whole genome shotgun (WGS) entry which is preliminary data.</text>
</comment>
<proteinExistence type="inferred from homology"/>
<dbReference type="InterPro" id="IPR021109">
    <property type="entry name" value="Peptidase_aspartic_dom_sf"/>
</dbReference>
<comment type="similarity">
    <text evidence="1">Belongs to the peptidase A1 family.</text>
</comment>
<dbReference type="Proteomes" id="UP001629953">
    <property type="component" value="Unassembled WGS sequence"/>
</dbReference>
<dbReference type="PANTHER" id="PTHR47966:SF51">
    <property type="entry name" value="BETA-SITE APP-CLEAVING ENZYME, ISOFORM A-RELATED"/>
    <property type="match status" value="1"/>
</dbReference>
<dbReference type="InterPro" id="IPR033121">
    <property type="entry name" value="PEPTIDASE_A1"/>
</dbReference>
<evidence type="ECO:0000256" key="1">
    <source>
        <dbReference type="ARBA" id="ARBA00007447"/>
    </source>
</evidence>
<sequence length="414" mass="45954">MLEREESTDHSGNESGLSLPLYKGPFQNNGASPWYVKMGVGTPAQPLKFSFDTGSNFNWVTSSLCSPSGCKHYGNERFFEQRSHSFRWVNDSPTQVDFGPWGSMQVQSGHDYVEMKPAEPHLSPRVATDLYLSQEYTGQQFAELDWDGGIGLPSYSYQPVDVPHSQIGYRGLHSTSAQPSFHFMETLLAQGVINAQQPFVSFDTDPQNARGQVVFGGLDASYAQSREYLFLPWKRYDATPAVASLYYIWTTELESLAIADKTLCSRQSSSTPLFFCLDSGSSQFKGDPEVMFNAYQYASLLGGDLTLTLGSTDTGALGKLCITEALYNVQVEAGEFAGLQVPQFEPMQGLDALVLVGSVLMDYLYTVYEYQVVVDSLGSQKLEPVGMWIFNKQTGPQIIQSRQNQPAQIFHKGY</sequence>
<dbReference type="InterPro" id="IPR001461">
    <property type="entry name" value="Aspartic_peptidase_A1"/>
</dbReference>
<dbReference type="Pfam" id="PF00026">
    <property type="entry name" value="Asp"/>
    <property type="match status" value="1"/>
</dbReference>
<dbReference type="InterPro" id="IPR034164">
    <property type="entry name" value="Pepsin-like_dom"/>
</dbReference>
<organism evidence="4 5">
    <name type="scientific">Celerinatantimonas yamalensis</name>
    <dbReference type="NCBI Taxonomy" id="559956"/>
    <lineage>
        <taxon>Bacteria</taxon>
        <taxon>Pseudomonadati</taxon>
        <taxon>Pseudomonadota</taxon>
        <taxon>Gammaproteobacteria</taxon>
        <taxon>Celerinatantimonadaceae</taxon>
        <taxon>Celerinatantimonas</taxon>
    </lineage>
</organism>
<protein>
    <submittedName>
        <fullName evidence="4">Pepsin-like aspartic protease</fullName>
    </submittedName>
</protein>
<dbReference type="EMBL" id="JBEQCT010000012">
    <property type="protein sequence ID" value="MFM2486840.1"/>
    <property type="molecule type" value="Genomic_DNA"/>
</dbReference>
<dbReference type="PROSITE" id="PS51767">
    <property type="entry name" value="PEPTIDASE_A1"/>
    <property type="match status" value="1"/>
</dbReference>